<sequence length="403" mass="43674">MRIAHMSDLHFSAGHLEESLKCFGASVDMAIEAKADAAVITGDSTDHALSAHDPALVALARQVRRLADVMPVLMLQGTFSHEPPGTLAMLEMVGAKHSIRKIDQIGQVGLRDGHFITPLNGLTWDATVDGPADMVFTAMPTVNKANVIPSDGDASEEYVERLSTVMRSFGPVNTALMHAGIPTMGLGHGTIDGCETEHGIPMAGFDHEFSLDRVFSTGADAFALGHIHKHQHWMLEGSRLQRAAYAGSIGRFHHGEIGAKGFLIWDVEPAKAEFQFMELPAQVTMDIRFDGPPDMAEIARIAKECKGARVRVVYEVDEEHRSSIDRQAIVDALKGAVDVQITGKVNAVQRRRAEGVSNESSLEKRLQAWAEVSGSDAAPLLQRLQVIDEQPEAIAETILAELA</sequence>
<dbReference type="Pfam" id="PF00149">
    <property type="entry name" value="Metallophos"/>
    <property type="match status" value="1"/>
</dbReference>
<dbReference type="InterPro" id="IPR050535">
    <property type="entry name" value="DNA_Repair-Maintenance_Comp"/>
</dbReference>
<feature type="domain" description="Calcineurin-like phosphoesterase" evidence="1">
    <location>
        <begin position="1"/>
        <end position="229"/>
    </location>
</feature>
<evidence type="ECO:0000313" key="2">
    <source>
        <dbReference type="EMBL" id="CBI08595.1"/>
    </source>
</evidence>
<dbReference type="InterPro" id="IPR029052">
    <property type="entry name" value="Metallo-depent_PP-like"/>
</dbReference>
<evidence type="ECO:0000259" key="1">
    <source>
        <dbReference type="Pfam" id="PF00149"/>
    </source>
</evidence>
<keyword evidence="2" id="KW-0269">Exonuclease</keyword>
<organism evidence="2">
    <name type="scientific">mine drainage metagenome</name>
    <dbReference type="NCBI Taxonomy" id="410659"/>
    <lineage>
        <taxon>unclassified sequences</taxon>
        <taxon>metagenomes</taxon>
        <taxon>ecological metagenomes</taxon>
    </lineage>
</organism>
<dbReference type="AlphaFoldDB" id="E6QMX4"/>
<dbReference type="GO" id="GO:0004527">
    <property type="term" value="F:exonuclease activity"/>
    <property type="evidence" value="ECO:0007669"/>
    <property type="project" value="UniProtKB-KW"/>
</dbReference>
<name>E6QMX4_9ZZZZ</name>
<dbReference type="SUPFAM" id="SSF56300">
    <property type="entry name" value="Metallo-dependent phosphatases"/>
    <property type="match status" value="1"/>
</dbReference>
<dbReference type="PANTHER" id="PTHR30337">
    <property type="entry name" value="COMPONENT OF ATP-DEPENDENT DSDNA EXONUCLEASE"/>
    <property type="match status" value="1"/>
</dbReference>
<gene>
    <name evidence="2" type="ORF">CARN6_2077</name>
</gene>
<dbReference type="InterPro" id="IPR004843">
    <property type="entry name" value="Calcineurin-like_PHP"/>
</dbReference>
<dbReference type="EMBL" id="CABQ01000240">
    <property type="protein sequence ID" value="CBI08595.1"/>
    <property type="molecule type" value="Genomic_DNA"/>
</dbReference>
<keyword evidence="2" id="KW-0540">Nuclease</keyword>
<keyword evidence="2" id="KW-0378">Hydrolase</keyword>
<accession>E6QMX4</accession>
<reference evidence="2" key="1">
    <citation type="submission" date="2009-10" db="EMBL/GenBank/DDBJ databases">
        <title>Diversity of trophic interactions inside an arsenic-rich microbial ecosystem.</title>
        <authorList>
            <person name="Bertin P.N."/>
            <person name="Heinrich-Salmeron A."/>
            <person name="Pelletier E."/>
            <person name="Goulhen-Chollet F."/>
            <person name="Arsene-Ploetze F."/>
            <person name="Gallien S."/>
            <person name="Calteau A."/>
            <person name="Vallenet D."/>
            <person name="Casiot C."/>
            <person name="Chane-Woon-Ming B."/>
            <person name="Giloteaux L."/>
            <person name="Barakat M."/>
            <person name="Bonnefoy V."/>
            <person name="Bruneel O."/>
            <person name="Chandler M."/>
            <person name="Cleiss J."/>
            <person name="Duran R."/>
            <person name="Elbaz-Poulichet F."/>
            <person name="Fonknechten N."/>
            <person name="Lauga B."/>
            <person name="Mornico D."/>
            <person name="Ortet P."/>
            <person name="Schaeffer C."/>
            <person name="Siguier P."/>
            <person name="Alexander Thil Smith A."/>
            <person name="Van Dorsselaer A."/>
            <person name="Weissenbach J."/>
            <person name="Medigue C."/>
            <person name="Le Paslier D."/>
        </authorList>
    </citation>
    <scope>NUCLEOTIDE SEQUENCE</scope>
</reference>
<dbReference type="PANTHER" id="PTHR30337:SF0">
    <property type="entry name" value="NUCLEASE SBCCD SUBUNIT D"/>
    <property type="match status" value="1"/>
</dbReference>
<dbReference type="Gene3D" id="3.60.21.10">
    <property type="match status" value="1"/>
</dbReference>
<proteinExistence type="predicted"/>
<protein>
    <submittedName>
        <fullName evidence="2">DNA repair exonuclease-like protein</fullName>
    </submittedName>
</protein>
<comment type="caution">
    <text evidence="2">The sequence shown here is derived from an EMBL/GenBank/DDBJ whole genome shotgun (WGS) entry which is preliminary data.</text>
</comment>